<comment type="subcellular location">
    <subcellularLocation>
        <location evidence="1">Lysosome membrane</location>
    </subcellularLocation>
</comment>
<comment type="caution">
    <text evidence="7">The sequence shown here is derived from an EMBL/GenBank/DDBJ whole genome shotgun (WGS) entry which is preliminary data.</text>
</comment>
<evidence type="ECO:0000256" key="2">
    <source>
        <dbReference type="ARBA" id="ARBA00005433"/>
    </source>
</evidence>
<dbReference type="Pfam" id="PF16088">
    <property type="entry name" value="BORCS7"/>
    <property type="match status" value="1"/>
</dbReference>
<dbReference type="AlphaFoldDB" id="A0A1X2GWA4"/>
<evidence type="ECO:0000313" key="7">
    <source>
        <dbReference type="EMBL" id="ORX62333.1"/>
    </source>
</evidence>
<comment type="similarity">
    <text evidence="2">Belongs to the BORCS7 family.</text>
</comment>
<dbReference type="Proteomes" id="UP000242146">
    <property type="component" value="Unassembled WGS sequence"/>
</dbReference>
<keyword evidence="8" id="KW-1185">Reference proteome</keyword>
<keyword evidence="4" id="KW-0472">Membrane</keyword>
<feature type="region of interest" description="Disordered" evidence="6">
    <location>
        <begin position="1"/>
        <end position="23"/>
    </location>
</feature>
<dbReference type="OrthoDB" id="2379870at2759"/>
<accession>A0A1X2GWA4</accession>
<evidence type="ECO:0000256" key="5">
    <source>
        <dbReference type="ARBA" id="ARBA00023228"/>
    </source>
</evidence>
<name>A0A1X2GWA4_9FUNG</name>
<reference evidence="7 8" key="1">
    <citation type="submission" date="2016-07" db="EMBL/GenBank/DDBJ databases">
        <title>Pervasive Adenine N6-methylation of Active Genes in Fungi.</title>
        <authorList>
            <consortium name="DOE Joint Genome Institute"/>
            <person name="Mondo S.J."/>
            <person name="Dannebaum R.O."/>
            <person name="Kuo R.C."/>
            <person name="Labutti K."/>
            <person name="Haridas S."/>
            <person name="Kuo A."/>
            <person name="Salamov A."/>
            <person name="Ahrendt S.R."/>
            <person name="Lipzen A."/>
            <person name="Sullivan W."/>
            <person name="Andreopoulos W.B."/>
            <person name="Clum A."/>
            <person name="Lindquist E."/>
            <person name="Daum C."/>
            <person name="Ramamoorthy G.K."/>
            <person name="Gryganskyi A."/>
            <person name="Culley D."/>
            <person name="Magnuson J.K."/>
            <person name="James T.Y."/>
            <person name="O'Malley M.A."/>
            <person name="Stajich J.E."/>
            <person name="Spatafora J.W."/>
            <person name="Visel A."/>
            <person name="Grigoriev I.V."/>
        </authorList>
    </citation>
    <scope>NUCLEOTIDE SEQUENCE [LARGE SCALE GENOMIC DNA]</scope>
    <source>
        <strain evidence="7 8">NRRL 3301</strain>
    </source>
</reference>
<gene>
    <name evidence="7" type="ORF">DM01DRAFT_1403994</name>
</gene>
<evidence type="ECO:0000256" key="1">
    <source>
        <dbReference type="ARBA" id="ARBA00004656"/>
    </source>
</evidence>
<evidence type="ECO:0000256" key="6">
    <source>
        <dbReference type="SAM" id="MobiDB-lite"/>
    </source>
</evidence>
<sequence length="118" mass="13310">MSSLFGLQESSRGNPFASSDETWMSKDECQRQATTTLDNWRTCLKLMQQSSHDETIKTAKQFTHVDAHAKHTIQALEKTSKIVDSLLDKRMAMNATVSTLTEIQSNLGLEQLAKAHWL</sequence>
<protein>
    <recommendedName>
        <fullName evidence="3">BLOC-1-related complex subunit 7</fullName>
    </recommendedName>
</protein>
<proteinExistence type="inferred from homology"/>
<keyword evidence="5" id="KW-0458">Lysosome</keyword>
<evidence type="ECO:0000313" key="8">
    <source>
        <dbReference type="Proteomes" id="UP000242146"/>
    </source>
</evidence>
<evidence type="ECO:0000256" key="3">
    <source>
        <dbReference type="ARBA" id="ARBA00022295"/>
    </source>
</evidence>
<organism evidence="7 8">
    <name type="scientific">Hesseltinella vesiculosa</name>
    <dbReference type="NCBI Taxonomy" id="101127"/>
    <lineage>
        <taxon>Eukaryota</taxon>
        <taxon>Fungi</taxon>
        <taxon>Fungi incertae sedis</taxon>
        <taxon>Mucoromycota</taxon>
        <taxon>Mucoromycotina</taxon>
        <taxon>Mucoromycetes</taxon>
        <taxon>Mucorales</taxon>
        <taxon>Cunninghamellaceae</taxon>
        <taxon>Hesseltinella</taxon>
    </lineage>
</organism>
<evidence type="ECO:0000256" key="4">
    <source>
        <dbReference type="ARBA" id="ARBA00023136"/>
    </source>
</evidence>
<dbReference type="InterPro" id="IPR032143">
    <property type="entry name" value="BORCS7"/>
</dbReference>
<dbReference type="EMBL" id="MCGT01000002">
    <property type="protein sequence ID" value="ORX62333.1"/>
    <property type="molecule type" value="Genomic_DNA"/>
</dbReference>
<feature type="compositionally biased region" description="Polar residues" evidence="6">
    <location>
        <begin position="1"/>
        <end position="22"/>
    </location>
</feature>